<dbReference type="GO" id="GO:0000156">
    <property type="term" value="F:phosphorelay response regulator activity"/>
    <property type="evidence" value="ECO:0007669"/>
    <property type="project" value="TreeGrafter"/>
</dbReference>
<protein>
    <submittedName>
        <fullName evidence="8">DNA-binding response regulator</fullName>
    </submittedName>
</protein>
<keyword evidence="9" id="KW-1185">Reference proteome</keyword>
<dbReference type="InterPro" id="IPR001867">
    <property type="entry name" value="OmpR/PhoB-type_DNA-bd"/>
</dbReference>
<dbReference type="AlphaFoldDB" id="A0A6F8SIH3"/>
<dbReference type="PROSITE" id="PS51755">
    <property type="entry name" value="OMPR_PHOB"/>
    <property type="match status" value="1"/>
</dbReference>
<name>A0A6F8SIH3_9ACTN</name>
<dbReference type="Gene3D" id="1.10.10.10">
    <property type="entry name" value="Winged helix-like DNA-binding domain superfamily/Winged helix DNA-binding domain"/>
    <property type="match status" value="1"/>
</dbReference>
<evidence type="ECO:0000259" key="7">
    <source>
        <dbReference type="PROSITE" id="PS51755"/>
    </source>
</evidence>
<dbReference type="GO" id="GO:0000976">
    <property type="term" value="F:transcription cis-regulatory region binding"/>
    <property type="evidence" value="ECO:0007669"/>
    <property type="project" value="TreeGrafter"/>
</dbReference>
<feature type="modified residue" description="4-aspartylphosphate" evidence="4">
    <location>
        <position position="54"/>
    </location>
</feature>
<reference evidence="9" key="1">
    <citation type="journal article" date="2020" name="Microbiol. Resour. Announc.">
        <title>Complete Genome Sequence of Adlercreutzia sp. Strain 8CFCBH1, a Potent Producer of Equol, Isolated from Healthy Japanese Feces.</title>
        <authorList>
            <person name="Ogata Y."/>
            <person name="Sakamoto M."/>
            <person name="Ohkuma M."/>
            <person name="Hattori M."/>
            <person name="Suda W."/>
        </authorList>
    </citation>
    <scope>NUCLEOTIDE SEQUENCE [LARGE SCALE GENOMIC DNA]</scope>
    <source>
        <strain evidence="9">8CFCBH1</strain>
    </source>
</reference>
<dbReference type="SMART" id="SM00862">
    <property type="entry name" value="Trans_reg_C"/>
    <property type="match status" value="1"/>
</dbReference>
<dbReference type="Pfam" id="PF00072">
    <property type="entry name" value="Response_reg"/>
    <property type="match status" value="1"/>
</dbReference>
<dbReference type="GO" id="GO:0005829">
    <property type="term" value="C:cytosol"/>
    <property type="evidence" value="ECO:0007669"/>
    <property type="project" value="TreeGrafter"/>
</dbReference>
<keyword evidence="1 4" id="KW-0597">Phosphoprotein</keyword>
<dbReference type="InterPro" id="IPR011006">
    <property type="entry name" value="CheY-like_superfamily"/>
</dbReference>
<evidence type="ECO:0000256" key="2">
    <source>
        <dbReference type="ARBA" id="ARBA00023012"/>
    </source>
</evidence>
<dbReference type="Proteomes" id="UP000501727">
    <property type="component" value="Chromosome"/>
</dbReference>
<dbReference type="InterPro" id="IPR039420">
    <property type="entry name" value="WalR-like"/>
</dbReference>
<evidence type="ECO:0000256" key="3">
    <source>
        <dbReference type="ARBA" id="ARBA00023125"/>
    </source>
</evidence>
<dbReference type="InterPro" id="IPR036388">
    <property type="entry name" value="WH-like_DNA-bd_sf"/>
</dbReference>
<gene>
    <name evidence="8" type="ORF">ADCFC_01800</name>
</gene>
<evidence type="ECO:0000259" key="6">
    <source>
        <dbReference type="PROSITE" id="PS50110"/>
    </source>
</evidence>
<dbReference type="Pfam" id="PF00486">
    <property type="entry name" value="Trans_reg_C"/>
    <property type="match status" value="1"/>
</dbReference>
<dbReference type="GO" id="GO:0006355">
    <property type="term" value="P:regulation of DNA-templated transcription"/>
    <property type="evidence" value="ECO:0007669"/>
    <property type="project" value="InterPro"/>
</dbReference>
<evidence type="ECO:0000256" key="1">
    <source>
        <dbReference type="ARBA" id="ARBA00022553"/>
    </source>
</evidence>
<dbReference type="CDD" id="cd00383">
    <property type="entry name" value="trans_reg_C"/>
    <property type="match status" value="1"/>
</dbReference>
<dbReference type="SUPFAM" id="SSF46894">
    <property type="entry name" value="C-terminal effector domain of the bipartite response regulators"/>
    <property type="match status" value="1"/>
</dbReference>
<evidence type="ECO:0000313" key="8">
    <source>
        <dbReference type="EMBL" id="BCA87681.1"/>
    </source>
</evidence>
<evidence type="ECO:0000256" key="4">
    <source>
        <dbReference type="PROSITE-ProRule" id="PRU00169"/>
    </source>
</evidence>
<sequence length="224" mass="24403">MAQRIYLIEDDTALRTELAHVLELSGYAVAAYEGTWGDTAARALAAEPDCIVLDLKLPGADGHSICRDIRAKSSVPILMLTSSESEFDEVMAMNLGADDYVTKPYRPAVLLAHLQALLRRSTSPAAGMTILHKGVTLNMGAGTVEFQGRTAELTRNELRILQTLMRNPGVVVPRSEIMCALWESDAFIDDNTLTVNVNRLRKTLGALGVPEDFLTTRRGVGYAV</sequence>
<dbReference type="PANTHER" id="PTHR48111:SF40">
    <property type="entry name" value="PHOSPHATE REGULON TRANSCRIPTIONAL REGULATORY PROTEIN PHOB"/>
    <property type="match status" value="1"/>
</dbReference>
<feature type="DNA-binding region" description="OmpR/PhoB-type" evidence="5">
    <location>
        <begin position="127"/>
        <end position="224"/>
    </location>
</feature>
<dbReference type="SMART" id="SM00448">
    <property type="entry name" value="REC"/>
    <property type="match status" value="1"/>
</dbReference>
<dbReference type="PROSITE" id="PS50110">
    <property type="entry name" value="RESPONSE_REGULATORY"/>
    <property type="match status" value="1"/>
</dbReference>
<dbReference type="KEGG" id="ahat:ADCFC_03000"/>
<dbReference type="RefSeq" id="WP_173111462.1">
    <property type="nucleotide sequence ID" value="NZ_AP022829.1"/>
</dbReference>
<dbReference type="GO" id="GO:0032993">
    <property type="term" value="C:protein-DNA complex"/>
    <property type="evidence" value="ECO:0007669"/>
    <property type="project" value="TreeGrafter"/>
</dbReference>
<evidence type="ECO:0000313" key="9">
    <source>
        <dbReference type="Proteomes" id="UP000501727"/>
    </source>
</evidence>
<dbReference type="EMBL" id="AP022829">
    <property type="protein sequence ID" value="BCA87681.1"/>
    <property type="molecule type" value="Genomic_DNA"/>
</dbReference>
<feature type="domain" description="OmpR/PhoB-type" evidence="7">
    <location>
        <begin position="127"/>
        <end position="224"/>
    </location>
</feature>
<evidence type="ECO:0000256" key="5">
    <source>
        <dbReference type="PROSITE-ProRule" id="PRU01091"/>
    </source>
</evidence>
<proteinExistence type="predicted"/>
<dbReference type="SUPFAM" id="SSF52172">
    <property type="entry name" value="CheY-like"/>
    <property type="match status" value="1"/>
</dbReference>
<organism evidence="8 9">
    <name type="scientific">Adlercreutzia hattorii</name>
    <dbReference type="NCBI Taxonomy" id="2707299"/>
    <lineage>
        <taxon>Bacteria</taxon>
        <taxon>Bacillati</taxon>
        <taxon>Actinomycetota</taxon>
        <taxon>Coriobacteriia</taxon>
        <taxon>Eggerthellales</taxon>
        <taxon>Eggerthellaceae</taxon>
        <taxon>Adlercreutzia</taxon>
    </lineage>
</organism>
<keyword evidence="2" id="KW-0902">Two-component regulatory system</keyword>
<accession>A0A6F8SIH3</accession>
<keyword evidence="3 5" id="KW-0238">DNA-binding</keyword>
<dbReference type="Gene3D" id="3.40.50.2300">
    <property type="match status" value="1"/>
</dbReference>
<dbReference type="InterPro" id="IPR001789">
    <property type="entry name" value="Sig_transdc_resp-reg_receiver"/>
</dbReference>
<dbReference type="InterPro" id="IPR016032">
    <property type="entry name" value="Sig_transdc_resp-reg_C-effctor"/>
</dbReference>
<reference evidence="9" key="2">
    <citation type="submission" date="2020-03" db="EMBL/GenBank/DDBJ databases">
        <title>Complete Genome Sequence of Adlercreutzia sp. strain 8CFCBH1 Producing Equol, Isolated from Healthy Japanese Feces.</title>
        <authorList>
            <person name="Ogata Y."/>
            <person name="Sakamoto M."/>
            <person name="Ohkuma M."/>
            <person name="Hattori M."/>
            <person name="Suda W."/>
        </authorList>
    </citation>
    <scope>NUCLEOTIDE SEQUENCE [LARGE SCALE GENOMIC DNA]</scope>
    <source>
        <strain evidence="9">8CFCBH1</strain>
    </source>
</reference>
<feature type="domain" description="Response regulatory" evidence="6">
    <location>
        <begin position="4"/>
        <end position="118"/>
    </location>
</feature>
<dbReference type="PANTHER" id="PTHR48111">
    <property type="entry name" value="REGULATOR OF RPOS"/>
    <property type="match status" value="1"/>
</dbReference>